<evidence type="ECO:0000313" key="1">
    <source>
        <dbReference type="EMBL" id="KAJ1353680.1"/>
    </source>
</evidence>
<keyword evidence="2" id="KW-1185">Reference proteome</keyword>
<dbReference type="AlphaFoldDB" id="A0AAD5QLT3"/>
<evidence type="ECO:0000313" key="2">
    <source>
        <dbReference type="Proteomes" id="UP001196413"/>
    </source>
</evidence>
<proteinExistence type="predicted"/>
<reference evidence="1" key="1">
    <citation type="submission" date="2021-06" db="EMBL/GenBank/DDBJ databases">
        <title>Parelaphostrongylus tenuis whole genome reference sequence.</title>
        <authorList>
            <person name="Garwood T.J."/>
            <person name="Larsen P.A."/>
            <person name="Fountain-Jones N.M."/>
            <person name="Garbe J.R."/>
            <person name="Macchietto M.G."/>
            <person name="Kania S.A."/>
            <person name="Gerhold R.W."/>
            <person name="Richards J.E."/>
            <person name="Wolf T.M."/>
        </authorList>
    </citation>
    <scope>NUCLEOTIDE SEQUENCE</scope>
    <source>
        <strain evidence="1">MNPRO001-30</strain>
        <tissue evidence="1">Meninges</tissue>
    </source>
</reference>
<dbReference type="EMBL" id="JAHQIW010001812">
    <property type="protein sequence ID" value="KAJ1353680.1"/>
    <property type="molecule type" value="Genomic_DNA"/>
</dbReference>
<name>A0AAD5QLT3_PARTN</name>
<accession>A0AAD5QLT3</accession>
<sequence>MVAIQRHNVQLNVIYFATLSTQQPCDLFRCRQQWQKPSRSSIQMDLLLAVESPCSPHFATSPSINSP</sequence>
<protein>
    <submittedName>
        <fullName evidence="1">Uncharacterized protein</fullName>
    </submittedName>
</protein>
<gene>
    <name evidence="1" type="ORF">KIN20_010370</name>
</gene>
<organism evidence="1 2">
    <name type="scientific">Parelaphostrongylus tenuis</name>
    <name type="common">Meningeal worm</name>
    <dbReference type="NCBI Taxonomy" id="148309"/>
    <lineage>
        <taxon>Eukaryota</taxon>
        <taxon>Metazoa</taxon>
        <taxon>Ecdysozoa</taxon>
        <taxon>Nematoda</taxon>
        <taxon>Chromadorea</taxon>
        <taxon>Rhabditida</taxon>
        <taxon>Rhabditina</taxon>
        <taxon>Rhabditomorpha</taxon>
        <taxon>Strongyloidea</taxon>
        <taxon>Metastrongylidae</taxon>
        <taxon>Parelaphostrongylus</taxon>
    </lineage>
</organism>
<comment type="caution">
    <text evidence="1">The sequence shown here is derived from an EMBL/GenBank/DDBJ whole genome shotgun (WGS) entry which is preliminary data.</text>
</comment>
<dbReference type="Proteomes" id="UP001196413">
    <property type="component" value="Unassembled WGS sequence"/>
</dbReference>